<organism evidence="2 3">
    <name type="scientific">Rhodoblastus acidophilus</name>
    <name type="common">Rhodopseudomonas acidophila</name>
    <dbReference type="NCBI Taxonomy" id="1074"/>
    <lineage>
        <taxon>Bacteria</taxon>
        <taxon>Pseudomonadati</taxon>
        <taxon>Pseudomonadota</taxon>
        <taxon>Alphaproteobacteria</taxon>
        <taxon>Hyphomicrobiales</taxon>
        <taxon>Rhodoblastaceae</taxon>
        <taxon>Rhodoblastus</taxon>
    </lineage>
</organism>
<reference evidence="2 3" key="1">
    <citation type="submission" date="2019-11" db="EMBL/GenBank/DDBJ databases">
        <title>Whole-genome sequence of a Rhodoblastus acidophilus DSM 142.</title>
        <authorList>
            <person name="Kyndt J.A."/>
            <person name="Meyer T.E."/>
        </authorList>
    </citation>
    <scope>NUCLEOTIDE SEQUENCE [LARGE SCALE GENOMIC DNA]</scope>
    <source>
        <strain evidence="2 3">DSM 142</strain>
    </source>
</reference>
<evidence type="ECO:0000313" key="3">
    <source>
        <dbReference type="Proteomes" id="UP000439113"/>
    </source>
</evidence>
<dbReference type="EMBL" id="WNKS01000031">
    <property type="protein sequence ID" value="MTV33241.1"/>
    <property type="molecule type" value="Genomic_DNA"/>
</dbReference>
<dbReference type="RefSeq" id="WP_155447919.1">
    <property type="nucleotide sequence ID" value="NZ_JAOQNR010000027.1"/>
</dbReference>
<dbReference type="AlphaFoldDB" id="A0A6N8DVS2"/>
<name>A0A6N8DVS2_RHOAC</name>
<keyword evidence="1" id="KW-0175">Coiled coil</keyword>
<proteinExistence type="predicted"/>
<comment type="caution">
    <text evidence="2">The sequence shown here is derived from an EMBL/GenBank/DDBJ whole genome shotgun (WGS) entry which is preliminary data.</text>
</comment>
<dbReference type="Proteomes" id="UP000439113">
    <property type="component" value="Unassembled WGS sequence"/>
</dbReference>
<sequence>MSESVENRKEFGIHAPYQPGSFVHSMANFASIFKRILSGLSPRSYCEIGVEGQIMTENIIALARPNGCPIYGIDPTLETHPAYENYILIRKPSLEGLHDIPACDVYFVDGDHNYYTVKQELERIKEIPASAPMFPLLFLHDVGWPQDRRDGYYLPSHVPQERRHKANSGLGVDPTLRELSEFGLAADDPGYIFANDRGGPENGVLTAVEDFVRENPDWRYVTIPGVFGLGIVHKTAGSEDLTRRIDELGAAVSWLGELLSILEYNRLQLHCESYRHHHNYSLTIKELSDASARIADLELEVVEAYQSRDATNVVAEQVAAQNAHVEREIIEVRQSRDAANLRAEQIAARNAELERDIGEACQSREAANLRAEEIAARNAELEREIGETGKSRDAFEARAEALSAFCDSMQRSWSFRIGRMITFPGRWVKRLFK</sequence>
<evidence type="ECO:0000256" key="1">
    <source>
        <dbReference type="SAM" id="Coils"/>
    </source>
</evidence>
<accession>A0A6N8DVS2</accession>
<feature type="coiled-coil region" evidence="1">
    <location>
        <begin position="336"/>
        <end position="384"/>
    </location>
</feature>
<evidence type="ECO:0008006" key="4">
    <source>
        <dbReference type="Google" id="ProtNLM"/>
    </source>
</evidence>
<gene>
    <name evidence="2" type="ORF">GJ654_19885</name>
</gene>
<protein>
    <recommendedName>
        <fullName evidence="4">Methyltransferase domain-containing protein</fullName>
    </recommendedName>
</protein>
<dbReference type="OrthoDB" id="2469560at2"/>
<evidence type="ECO:0000313" key="2">
    <source>
        <dbReference type="EMBL" id="MTV33241.1"/>
    </source>
</evidence>